<dbReference type="PANTHER" id="PTHR43179">
    <property type="entry name" value="RHAMNOSYLTRANSFERASE WBBL"/>
    <property type="match status" value="1"/>
</dbReference>
<evidence type="ECO:0000256" key="2">
    <source>
        <dbReference type="ARBA" id="ARBA00022676"/>
    </source>
</evidence>
<dbReference type="HOGENOM" id="CLU_023845_4_0_10"/>
<feature type="domain" description="Glycosyltransferase 2-like" evidence="4">
    <location>
        <begin position="6"/>
        <end position="119"/>
    </location>
</feature>
<dbReference type="STRING" id="679937.Bcop_0103"/>
<evidence type="ECO:0000313" key="6">
    <source>
        <dbReference type="Proteomes" id="UP000018439"/>
    </source>
</evidence>
<gene>
    <name evidence="5" type="ORF">Bcop_0103</name>
</gene>
<organism evidence="5 6">
    <name type="scientific">Bacteroides coprosuis DSM 18011</name>
    <dbReference type="NCBI Taxonomy" id="679937"/>
    <lineage>
        <taxon>Bacteria</taxon>
        <taxon>Pseudomonadati</taxon>
        <taxon>Bacteroidota</taxon>
        <taxon>Bacteroidia</taxon>
        <taxon>Bacteroidales</taxon>
        <taxon>Bacteroidaceae</taxon>
        <taxon>Bacteroides</taxon>
    </lineage>
</organism>
<keyword evidence="6" id="KW-1185">Reference proteome</keyword>
<evidence type="ECO:0000259" key="4">
    <source>
        <dbReference type="Pfam" id="PF00535"/>
    </source>
</evidence>
<dbReference type="Pfam" id="PF00535">
    <property type="entry name" value="Glycos_transf_2"/>
    <property type="match status" value="1"/>
</dbReference>
<evidence type="ECO:0000256" key="3">
    <source>
        <dbReference type="ARBA" id="ARBA00022679"/>
    </source>
</evidence>
<keyword evidence="2" id="KW-0328">Glycosyltransferase</keyword>
<dbReference type="eggNOG" id="COG1216">
    <property type="taxonomic scope" value="Bacteria"/>
</dbReference>
<evidence type="ECO:0000313" key="5">
    <source>
        <dbReference type="EMBL" id="EGJ70322.1"/>
    </source>
</evidence>
<reference evidence="5 6" key="1">
    <citation type="journal article" date="2011" name="Stand. Genomic Sci.">
        <title>Non-contiguous finished genome sequence of Bacteroides coprosuis type strain (PC139).</title>
        <authorList>
            <person name="Land M."/>
            <person name="Held B."/>
            <person name="Gronow S."/>
            <person name="Abt B."/>
            <person name="Lucas S."/>
            <person name="Del Rio T.G."/>
            <person name="Nolan M."/>
            <person name="Tice H."/>
            <person name="Cheng J.F."/>
            <person name="Pitluck S."/>
            <person name="Liolios K."/>
            <person name="Pagani I."/>
            <person name="Ivanova N."/>
            <person name="Mavromatis K."/>
            <person name="Mikhailova N."/>
            <person name="Pati A."/>
            <person name="Tapia R."/>
            <person name="Han C."/>
            <person name="Goodwin L."/>
            <person name="Chen A."/>
            <person name="Palaniappan K."/>
            <person name="Hauser L."/>
            <person name="Brambilla E.M."/>
            <person name="Rohde M."/>
            <person name="Goker M."/>
            <person name="Detter J.C."/>
            <person name="Woyke T."/>
            <person name="Bristow J."/>
            <person name="Eisen J.A."/>
            <person name="Markowitz V."/>
            <person name="Hugenholtz P."/>
            <person name="Kyrpides N.C."/>
            <person name="Klenk H.P."/>
            <person name="Lapidus A."/>
        </authorList>
    </citation>
    <scope>NUCLEOTIDE SEQUENCE</scope>
    <source>
        <strain evidence="5 6">DSM 18011</strain>
    </source>
</reference>
<comment type="similarity">
    <text evidence="1">Belongs to the glycosyltransferase 2 family.</text>
</comment>
<dbReference type="InterPro" id="IPR029044">
    <property type="entry name" value="Nucleotide-diphossugar_trans"/>
</dbReference>
<dbReference type="InterPro" id="IPR001173">
    <property type="entry name" value="Glyco_trans_2-like"/>
</dbReference>
<dbReference type="GO" id="GO:0016757">
    <property type="term" value="F:glycosyltransferase activity"/>
    <property type="evidence" value="ECO:0007669"/>
    <property type="project" value="UniProtKB-KW"/>
</dbReference>
<dbReference type="SUPFAM" id="SSF53448">
    <property type="entry name" value="Nucleotide-diphospho-sugar transferases"/>
    <property type="match status" value="1"/>
</dbReference>
<accession>F3ZP95</accession>
<dbReference type="CDD" id="cd04186">
    <property type="entry name" value="GT_2_like_c"/>
    <property type="match status" value="1"/>
</dbReference>
<dbReference type="OrthoDB" id="9771846at2"/>
<dbReference type="PANTHER" id="PTHR43179:SF12">
    <property type="entry name" value="GALACTOFURANOSYLTRANSFERASE GLFT2"/>
    <property type="match status" value="1"/>
</dbReference>
<dbReference type="EMBL" id="CM001167">
    <property type="protein sequence ID" value="EGJ70322.1"/>
    <property type="molecule type" value="Genomic_DNA"/>
</dbReference>
<name>F3ZP95_9BACE</name>
<proteinExistence type="inferred from homology"/>
<protein>
    <submittedName>
        <fullName evidence="5">Glycosyl transferase family 2</fullName>
    </submittedName>
</protein>
<keyword evidence="3 5" id="KW-0808">Transferase</keyword>
<dbReference type="Proteomes" id="UP000018439">
    <property type="component" value="Chromosome"/>
</dbReference>
<dbReference type="Gene3D" id="3.90.550.10">
    <property type="entry name" value="Spore Coat Polysaccharide Biosynthesis Protein SpsA, Chain A"/>
    <property type="match status" value="1"/>
</dbReference>
<dbReference type="AlphaFoldDB" id="F3ZP95"/>
<sequence length="341" mass="39322">MNKVAVVILNWNGAEMLDQFLPFVVQNSLSCEGAVVYVADNGSTDTSVELVQQKYPEVQLLVLDQNYGFAEGYNRAIQSIEAEYIVLLNSDVEVAPNWLEPMVEYLDAHPEVAACQPKIRSWRDKLSFEYAGACGGFIDKYGYPFCRGRIMNTLEKDENQYESVIPIFWATGAALFIRRNVYLEVGGLDSRFFAHMEEIDLCWRINARGHQIVVIPQSIVYHVGGATLSYNNPKKTFLNFRNNLVMIYKNISSSELNKVLQVRRILDYIAILFFILKGELKNAKAVYSARREFYQMKHEFAASREENLKYSKQKLNGIYRKSIIFDYYIRGVKKFSLIRIK</sequence>
<evidence type="ECO:0000256" key="1">
    <source>
        <dbReference type="ARBA" id="ARBA00006739"/>
    </source>
</evidence>